<feature type="non-terminal residue" evidence="2">
    <location>
        <position position="148"/>
    </location>
</feature>
<protein>
    <submittedName>
        <fullName evidence="2">Uncharacterized protein</fullName>
    </submittedName>
</protein>
<gene>
    <name evidence="2" type="ORF">GCK32_017980</name>
</gene>
<evidence type="ECO:0000313" key="2">
    <source>
        <dbReference type="EMBL" id="KAK5969841.1"/>
    </source>
</evidence>
<keyword evidence="1" id="KW-0812">Transmembrane</keyword>
<reference evidence="2 3" key="1">
    <citation type="submission" date="2019-10" db="EMBL/GenBank/DDBJ databases">
        <title>Assembly and Annotation for the nematode Trichostrongylus colubriformis.</title>
        <authorList>
            <person name="Martin J."/>
        </authorList>
    </citation>
    <scope>NUCLEOTIDE SEQUENCE [LARGE SCALE GENOMIC DNA]</scope>
    <source>
        <strain evidence="2">G859</strain>
        <tissue evidence="2">Whole worm</tissue>
    </source>
</reference>
<evidence type="ECO:0000313" key="3">
    <source>
        <dbReference type="Proteomes" id="UP001331761"/>
    </source>
</evidence>
<dbReference type="AlphaFoldDB" id="A0AAN8IE38"/>
<feature type="transmembrane region" description="Helical" evidence="1">
    <location>
        <begin position="95"/>
        <end position="117"/>
    </location>
</feature>
<accession>A0AAN8IE38</accession>
<keyword evidence="3" id="KW-1185">Reference proteome</keyword>
<keyword evidence="1" id="KW-1133">Transmembrane helix</keyword>
<evidence type="ECO:0000256" key="1">
    <source>
        <dbReference type="SAM" id="Phobius"/>
    </source>
</evidence>
<sequence>MKVNVKEKRDKNKKHIIKDEKVESIEMRGVENKSTLKPITKQQDAESEVREIAKRKKFTFCCLAVWAMVLIASEKTPSCPPFHPTACCELLHASVASYVTAALQLFVLTLMGLTYYVLERQQYFVNPDASRPIVACVGTLYAIGAILA</sequence>
<keyword evidence="1" id="KW-0472">Membrane</keyword>
<proteinExistence type="predicted"/>
<dbReference type="EMBL" id="WIXE01019670">
    <property type="protein sequence ID" value="KAK5969841.1"/>
    <property type="molecule type" value="Genomic_DNA"/>
</dbReference>
<comment type="caution">
    <text evidence="2">The sequence shown here is derived from an EMBL/GenBank/DDBJ whole genome shotgun (WGS) entry which is preliminary data.</text>
</comment>
<dbReference type="Proteomes" id="UP001331761">
    <property type="component" value="Unassembled WGS sequence"/>
</dbReference>
<name>A0AAN8IE38_TRICO</name>
<organism evidence="2 3">
    <name type="scientific">Trichostrongylus colubriformis</name>
    <name type="common">Black scour worm</name>
    <dbReference type="NCBI Taxonomy" id="6319"/>
    <lineage>
        <taxon>Eukaryota</taxon>
        <taxon>Metazoa</taxon>
        <taxon>Ecdysozoa</taxon>
        <taxon>Nematoda</taxon>
        <taxon>Chromadorea</taxon>
        <taxon>Rhabditida</taxon>
        <taxon>Rhabditina</taxon>
        <taxon>Rhabditomorpha</taxon>
        <taxon>Strongyloidea</taxon>
        <taxon>Trichostrongylidae</taxon>
        <taxon>Trichostrongylus</taxon>
    </lineage>
</organism>